<proteinExistence type="predicted"/>
<comment type="caution">
    <text evidence="1">The sequence shown here is derived from an EMBL/GenBank/DDBJ whole genome shotgun (WGS) entry which is preliminary data.</text>
</comment>
<dbReference type="RefSeq" id="WP_128757693.1">
    <property type="nucleotide sequence ID" value="NZ_JASMRS010000003.1"/>
</dbReference>
<reference evidence="1 2" key="1">
    <citation type="submission" date="2018-07" db="EMBL/GenBank/DDBJ databases">
        <title>Leeuwenhoekiella genomics.</title>
        <authorList>
            <person name="Tahon G."/>
            <person name="Willems A."/>
        </authorList>
    </citation>
    <scope>NUCLEOTIDE SEQUENCE [LARGE SCALE GENOMIC DNA]</scope>
    <source>
        <strain evidence="1 2">LMG 22550</strain>
    </source>
</reference>
<sequence length="84" mass="9899">MKLFVDCKKAGHLCDKVQYKDASLFEKLSVVVHNMVCKHCSDYSERNLRLTKLINDPKCKKMPEDCKKRIQQELDRELAKDQNK</sequence>
<dbReference type="OrthoDB" id="1262821at2"/>
<keyword evidence="2" id="KW-1185">Reference proteome</keyword>
<dbReference type="EMBL" id="QOVM01000003">
    <property type="protein sequence ID" value="RXG22716.1"/>
    <property type="molecule type" value="Genomic_DNA"/>
</dbReference>
<organism evidence="1 2">
    <name type="scientific">Leeuwenhoekiella aequorea</name>
    <dbReference type="NCBI Taxonomy" id="283736"/>
    <lineage>
        <taxon>Bacteria</taxon>
        <taxon>Pseudomonadati</taxon>
        <taxon>Bacteroidota</taxon>
        <taxon>Flavobacteriia</taxon>
        <taxon>Flavobacteriales</taxon>
        <taxon>Flavobacteriaceae</taxon>
        <taxon>Leeuwenhoekiella</taxon>
    </lineage>
</organism>
<protein>
    <submittedName>
        <fullName evidence="1">Uncharacterized protein</fullName>
    </submittedName>
</protein>
<dbReference type="AlphaFoldDB" id="A0A4Q0P923"/>
<name>A0A4Q0P923_9FLAO</name>
<gene>
    <name evidence="1" type="ORF">DSM00_1818</name>
</gene>
<dbReference type="Proteomes" id="UP000289238">
    <property type="component" value="Unassembled WGS sequence"/>
</dbReference>
<accession>A0A4Q0P923</accession>
<evidence type="ECO:0000313" key="1">
    <source>
        <dbReference type="EMBL" id="RXG22716.1"/>
    </source>
</evidence>
<evidence type="ECO:0000313" key="2">
    <source>
        <dbReference type="Proteomes" id="UP000289238"/>
    </source>
</evidence>